<evidence type="ECO:0000256" key="2">
    <source>
        <dbReference type="ARBA" id="ARBA00022692"/>
    </source>
</evidence>
<accession>A0ABT5B750</accession>
<evidence type="ECO:0000256" key="6">
    <source>
        <dbReference type="ARBA" id="ARBA00023136"/>
    </source>
</evidence>
<keyword evidence="3 7" id="KW-1133">Transmembrane helix</keyword>
<dbReference type="Proteomes" id="UP001217838">
    <property type="component" value="Unassembled WGS sequence"/>
</dbReference>
<evidence type="ECO:0000256" key="4">
    <source>
        <dbReference type="ARBA" id="ARBA00023002"/>
    </source>
</evidence>
<dbReference type="PANTHER" id="PTHR21624:SF1">
    <property type="entry name" value="ALKYLGLYCEROL MONOOXYGENASE"/>
    <property type="match status" value="1"/>
</dbReference>
<evidence type="ECO:0000256" key="7">
    <source>
        <dbReference type="SAM" id="Phobius"/>
    </source>
</evidence>
<feature type="transmembrane region" description="Helical" evidence="7">
    <location>
        <begin position="46"/>
        <end position="66"/>
    </location>
</feature>
<gene>
    <name evidence="9" type="ORF">POL58_19460</name>
</gene>
<dbReference type="InterPro" id="IPR006694">
    <property type="entry name" value="Fatty_acid_hydroxylase"/>
</dbReference>
<name>A0ABT5B750_9BACT</name>
<reference evidence="9 10" key="1">
    <citation type="submission" date="2022-11" db="EMBL/GenBank/DDBJ databases">
        <title>Minimal conservation of predation-associated metabolite biosynthetic gene clusters underscores biosynthetic potential of Myxococcota including descriptions for ten novel species: Archangium lansinium sp. nov., Myxococcus landrumus sp. nov., Nannocystis bai.</title>
        <authorList>
            <person name="Ahearne A."/>
            <person name="Stevens C."/>
            <person name="Dowd S."/>
        </authorList>
    </citation>
    <scope>NUCLEOTIDE SEQUENCE [LARGE SCALE GENOMIC DNA]</scope>
    <source>
        <strain evidence="9 10">NCELM</strain>
    </source>
</reference>
<comment type="subcellular location">
    <subcellularLocation>
        <location evidence="1">Endomembrane system</location>
        <topology evidence="1">Multi-pass membrane protein</topology>
    </subcellularLocation>
</comment>
<dbReference type="EMBL" id="JAQNDN010000010">
    <property type="protein sequence ID" value="MDC0669941.1"/>
    <property type="molecule type" value="Genomic_DNA"/>
</dbReference>
<evidence type="ECO:0000313" key="10">
    <source>
        <dbReference type="Proteomes" id="UP001217838"/>
    </source>
</evidence>
<feature type="transmembrane region" description="Helical" evidence="7">
    <location>
        <begin position="325"/>
        <end position="345"/>
    </location>
</feature>
<evidence type="ECO:0000313" key="9">
    <source>
        <dbReference type="EMBL" id="MDC0669941.1"/>
    </source>
</evidence>
<dbReference type="PANTHER" id="PTHR21624">
    <property type="entry name" value="STEROL DESATURASE-RELATED PROTEIN"/>
    <property type="match status" value="1"/>
</dbReference>
<keyword evidence="4" id="KW-0560">Oxidoreductase</keyword>
<feature type="transmembrane region" description="Helical" evidence="7">
    <location>
        <begin position="298"/>
        <end position="319"/>
    </location>
</feature>
<evidence type="ECO:0000256" key="1">
    <source>
        <dbReference type="ARBA" id="ARBA00004127"/>
    </source>
</evidence>
<comment type="caution">
    <text evidence="9">The sequence shown here is derived from an EMBL/GenBank/DDBJ whole genome shotgun (WGS) entry which is preliminary data.</text>
</comment>
<dbReference type="RefSeq" id="WP_271999747.1">
    <property type="nucleotide sequence ID" value="NZ_JAQNDN010000010.1"/>
</dbReference>
<feature type="domain" description="Fatty acid hydroxylase" evidence="8">
    <location>
        <begin position="79"/>
        <end position="212"/>
    </location>
</feature>
<keyword evidence="6 7" id="KW-0472">Membrane</keyword>
<sequence length="373" mass="40960">MQLIAWSIPVFVAFIVLEYFLARRAGRDLYRLSVSVSDVGCGVVEQLFGVLTAAGLAALYFLVYGWRLLELDAGAVTTWVFAMIAVDLIYYWWHRASHEVAVLWATHVVHHHSEDYNLAVALRQGVFTASTLVVFGLPLALLGVPPLVFFISKAINALYQFWIHTEMIGHLGPVEQVLNTPQHHRVHHAVNPRYLDKNYGGILIVWDRLFGTFAPVDEPTVYGTTKRLRSLNPLWAQFEQFFELGRRVRAGRNLRERALVLLAHPGWTPRGSAAPLSAAELSARAAARYSAPVSRAMSVYILLQAVVIVATTMTVLIAAGAWPSWLAGLACATVAAGAVALAGLAERRRWALPLEVGRLAATVLVAGLVLARG</sequence>
<keyword evidence="10" id="KW-1185">Reference proteome</keyword>
<proteinExistence type="predicted"/>
<dbReference type="InterPro" id="IPR051689">
    <property type="entry name" value="Sterol_desaturase/TMEM195"/>
</dbReference>
<feature type="transmembrane region" description="Helical" evidence="7">
    <location>
        <begin position="73"/>
        <end position="93"/>
    </location>
</feature>
<dbReference type="Pfam" id="PF04116">
    <property type="entry name" value="FA_hydroxylase"/>
    <property type="match status" value="1"/>
</dbReference>
<evidence type="ECO:0000256" key="5">
    <source>
        <dbReference type="ARBA" id="ARBA00023098"/>
    </source>
</evidence>
<protein>
    <submittedName>
        <fullName evidence="9">Sterol desaturase family protein</fullName>
    </submittedName>
</protein>
<keyword evidence="5" id="KW-0443">Lipid metabolism</keyword>
<evidence type="ECO:0000256" key="3">
    <source>
        <dbReference type="ARBA" id="ARBA00022989"/>
    </source>
</evidence>
<keyword evidence="2 7" id="KW-0812">Transmembrane</keyword>
<evidence type="ECO:0000259" key="8">
    <source>
        <dbReference type="Pfam" id="PF04116"/>
    </source>
</evidence>
<feature type="transmembrane region" description="Helical" evidence="7">
    <location>
        <begin position="126"/>
        <end position="151"/>
    </location>
</feature>
<organism evidence="9 10">
    <name type="scientific">Nannocystis radixulma</name>
    <dbReference type="NCBI Taxonomy" id="2995305"/>
    <lineage>
        <taxon>Bacteria</taxon>
        <taxon>Pseudomonadati</taxon>
        <taxon>Myxococcota</taxon>
        <taxon>Polyangia</taxon>
        <taxon>Nannocystales</taxon>
        <taxon>Nannocystaceae</taxon>
        <taxon>Nannocystis</taxon>
    </lineage>
</organism>